<proteinExistence type="predicted"/>
<dbReference type="Proteomes" id="UP000198977">
    <property type="component" value="Unassembled WGS sequence"/>
</dbReference>
<evidence type="ECO:0000256" key="6">
    <source>
        <dbReference type="SAM" id="Phobius"/>
    </source>
</evidence>
<evidence type="ECO:0000313" key="8">
    <source>
        <dbReference type="EMBL" id="SFE11246.1"/>
    </source>
</evidence>
<organism evidence="8 9">
    <name type="scientific">Sulfitobacter brevis</name>
    <dbReference type="NCBI Taxonomy" id="74348"/>
    <lineage>
        <taxon>Bacteria</taxon>
        <taxon>Pseudomonadati</taxon>
        <taxon>Pseudomonadota</taxon>
        <taxon>Alphaproteobacteria</taxon>
        <taxon>Rhodobacterales</taxon>
        <taxon>Roseobacteraceae</taxon>
        <taxon>Sulfitobacter</taxon>
    </lineage>
</organism>
<keyword evidence="9" id="KW-1185">Reference proteome</keyword>
<dbReference type="PANTHER" id="PTHR35007">
    <property type="entry name" value="INTEGRAL MEMBRANE PROTEIN-RELATED"/>
    <property type="match status" value="1"/>
</dbReference>
<accession>A0A1I1XV83</accession>
<feature type="transmembrane region" description="Helical" evidence="6">
    <location>
        <begin position="260"/>
        <end position="280"/>
    </location>
</feature>
<dbReference type="InterPro" id="IPR018076">
    <property type="entry name" value="T2SS_GspF_dom"/>
</dbReference>
<keyword evidence="5 6" id="KW-0472">Membrane</keyword>
<protein>
    <submittedName>
        <fullName evidence="8">Tight adherence protein B</fullName>
    </submittedName>
</protein>
<evidence type="ECO:0000313" key="9">
    <source>
        <dbReference type="Proteomes" id="UP000198977"/>
    </source>
</evidence>
<evidence type="ECO:0000256" key="5">
    <source>
        <dbReference type="ARBA" id="ARBA00023136"/>
    </source>
</evidence>
<evidence type="ECO:0000256" key="4">
    <source>
        <dbReference type="ARBA" id="ARBA00022989"/>
    </source>
</evidence>
<feature type="domain" description="Type II secretion system protein GspF" evidence="7">
    <location>
        <begin position="152"/>
        <end position="273"/>
    </location>
</feature>
<dbReference type="GO" id="GO:0005886">
    <property type="term" value="C:plasma membrane"/>
    <property type="evidence" value="ECO:0007669"/>
    <property type="project" value="UniProtKB-SubCell"/>
</dbReference>
<dbReference type="PANTHER" id="PTHR35007:SF1">
    <property type="entry name" value="PILUS ASSEMBLY PROTEIN"/>
    <property type="match status" value="1"/>
</dbReference>
<keyword evidence="4 6" id="KW-1133">Transmembrane helix</keyword>
<dbReference type="InterPro" id="IPR042094">
    <property type="entry name" value="T2SS_GspF_sf"/>
</dbReference>
<evidence type="ECO:0000259" key="7">
    <source>
        <dbReference type="Pfam" id="PF00482"/>
    </source>
</evidence>
<evidence type="ECO:0000256" key="2">
    <source>
        <dbReference type="ARBA" id="ARBA00022475"/>
    </source>
</evidence>
<feature type="transmembrane region" description="Helical" evidence="6">
    <location>
        <begin position="116"/>
        <end position="133"/>
    </location>
</feature>
<reference evidence="8 9" key="1">
    <citation type="submission" date="2016-10" db="EMBL/GenBank/DDBJ databases">
        <authorList>
            <person name="de Groot N.N."/>
        </authorList>
    </citation>
    <scope>NUCLEOTIDE SEQUENCE [LARGE SCALE GENOMIC DNA]</scope>
    <source>
        <strain evidence="8 9">DSM 11443</strain>
    </source>
</reference>
<name>A0A1I1XV83_9RHOB</name>
<feature type="transmembrane region" description="Helical" evidence="6">
    <location>
        <begin position="92"/>
        <end position="110"/>
    </location>
</feature>
<comment type="subcellular location">
    <subcellularLocation>
        <location evidence="1">Cell membrane</location>
        <topology evidence="1">Multi-pass membrane protein</topology>
    </subcellularLocation>
</comment>
<keyword evidence="3 6" id="KW-0812">Transmembrane</keyword>
<dbReference type="Pfam" id="PF00482">
    <property type="entry name" value="T2SSF"/>
    <property type="match status" value="1"/>
</dbReference>
<dbReference type="STRING" id="74348.SAMN04488523_10538"/>
<dbReference type="OrthoDB" id="9803381at2"/>
<dbReference type="RefSeq" id="WP_093923307.1">
    <property type="nucleotide sequence ID" value="NZ_FOMW01000005.1"/>
</dbReference>
<sequence>MDLFGTDIISILIGLAVLLVGGLALRLVFAPEASQEKAAAKRIKNLRGTSDQKTAEAMVLKKRQPITGRDLPFVGNLPLIVQRAGLEGKEPLLILITASIAMVLTVVLSLKLGFYFALPTGIVLACLGVRQVLMARHNKRVDALTQQLPDALDLMMRGLRVGHPVNATIANVGRTMADPIGAEFRILAQQVSHGDYLTDAFTDFAERVGREDVEYLAVSINIQHGTGGNLAEMLSTLSTVVRDRILMRRRVRAISSEGRISAYLLSSLPVVIYLATTITAPSYYADVSDDPLFKPIAFAIVALVVGNFLALRKLVSFQY</sequence>
<evidence type="ECO:0000256" key="3">
    <source>
        <dbReference type="ARBA" id="ARBA00022692"/>
    </source>
</evidence>
<gene>
    <name evidence="8" type="ORF">SAMN04488523_10538</name>
</gene>
<feature type="transmembrane region" description="Helical" evidence="6">
    <location>
        <begin position="292"/>
        <end position="311"/>
    </location>
</feature>
<evidence type="ECO:0000256" key="1">
    <source>
        <dbReference type="ARBA" id="ARBA00004651"/>
    </source>
</evidence>
<dbReference type="EMBL" id="FOMW01000005">
    <property type="protein sequence ID" value="SFE11246.1"/>
    <property type="molecule type" value="Genomic_DNA"/>
</dbReference>
<feature type="transmembrane region" description="Helical" evidence="6">
    <location>
        <begin position="6"/>
        <end position="29"/>
    </location>
</feature>
<dbReference type="AlphaFoldDB" id="A0A1I1XV83"/>
<dbReference type="Gene3D" id="1.20.81.30">
    <property type="entry name" value="Type II secretion system (T2SS), domain F"/>
    <property type="match status" value="1"/>
</dbReference>
<keyword evidence="2" id="KW-1003">Cell membrane</keyword>